<evidence type="ECO:0000256" key="7">
    <source>
        <dbReference type="ARBA" id="ARBA00023012"/>
    </source>
</evidence>
<evidence type="ECO:0000256" key="2">
    <source>
        <dbReference type="ARBA" id="ARBA00004370"/>
    </source>
</evidence>
<evidence type="ECO:0000256" key="6">
    <source>
        <dbReference type="ARBA" id="ARBA00022777"/>
    </source>
</evidence>
<dbReference type="EMBL" id="DVHF01000089">
    <property type="protein sequence ID" value="HIR57621.1"/>
    <property type="molecule type" value="Genomic_DNA"/>
</dbReference>
<gene>
    <name evidence="10" type="ORF">IAA54_08110</name>
</gene>
<sequence>MKKDKQTDFSIFQRKIAARFFLCAALAVLVVAVLYLFLLKGRFGDWVVALLEIAGNMDHEDAFWIYHYHFRGHKEIFFAAAIVVVFLSLLLILFHWLTRYFKEINRGIDSLLKEDGEGIRLSSEMYPFEYKLNTVRENLRQEKEATALAERRKDELVMYLAHDIRTPLTSVVGYLSLLEENPGLTAGERAKNIHIALDKAYRLENMVNEFFEITRYHSGQIRLFKRRIDLYYMLVQLRDELLPALSSHGNSVALDLDEDITVLADPNKLARVFGNLLKNAASYSYPGTEITISADRTEQQTTIVFRNRGEPVPAEKLSSLFDKFYRLDEARISHTGGTGLGLAIAKEIVLLHGGTMEARCDGEIISFSVTLPES</sequence>
<keyword evidence="7" id="KW-0902">Two-component regulatory system</keyword>
<dbReference type="FunFam" id="3.30.565.10:FF:000006">
    <property type="entry name" value="Sensor histidine kinase WalK"/>
    <property type="match status" value="1"/>
</dbReference>
<feature type="transmembrane region" description="Helical" evidence="8">
    <location>
        <begin position="20"/>
        <end position="38"/>
    </location>
</feature>
<evidence type="ECO:0000256" key="3">
    <source>
        <dbReference type="ARBA" id="ARBA00012438"/>
    </source>
</evidence>
<feature type="domain" description="Histidine kinase" evidence="9">
    <location>
        <begin position="159"/>
        <end position="374"/>
    </location>
</feature>
<keyword evidence="8" id="KW-1133">Transmembrane helix</keyword>
<dbReference type="GO" id="GO:0016036">
    <property type="term" value="P:cellular response to phosphate starvation"/>
    <property type="evidence" value="ECO:0007669"/>
    <property type="project" value="TreeGrafter"/>
</dbReference>
<reference evidence="10" key="2">
    <citation type="journal article" date="2021" name="PeerJ">
        <title>Extensive microbial diversity within the chicken gut microbiome revealed by metagenomics and culture.</title>
        <authorList>
            <person name="Gilroy R."/>
            <person name="Ravi A."/>
            <person name="Getino M."/>
            <person name="Pursley I."/>
            <person name="Horton D.L."/>
            <person name="Alikhan N.F."/>
            <person name="Baker D."/>
            <person name="Gharbi K."/>
            <person name="Hall N."/>
            <person name="Watson M."/>
            <person name="Adriaenssens E.M."/>
            <person name="Foster-Nyarko E."/>
            <person name="Jarju S."/>
            <person name="Secka A."/>
            <person name="Antonio M."/>
            <person name="Oren A."/>
            <person name="Chaudhuri R.R."/>
            <person name="La Ragione R."/>
            <person name="Hildebrand F."/>
            <person name="Pallen M.J."/>
        </authorList>
    </citation>
    <scope>NUCLEOTIDE SEQUENCE</scope>
    <source>
        <strain evidence="10">ChiSjej1B19-7085</strain>
    </source>
</reference>
<name>A0A9D1J1I1_9FIRM</name>
<keyword evidence="5" id="KW-0808">Transferase</keyword>
<keyword evidence="6 10" id="KW-0418">Kinase</keyword>
<dbReference type="InterPro" id="IPR036097">
    <property type="entry name" value="HisK_dim/P_sf"/>
</dbReference>
<comment type="catalytic activity">
    <reaction evidence="1">
        <text>ATP + protein L-histidine = ADP + protein N-phospho-L-histidine.</text>
        <dbReference type="EC" id="2.7.13.3"/>
    </reaction>
</comment>
<comment type="caution">
    <text evidence="10">The sequence shown here is derived from an EMBL/GenBank/DDBJ whole genome shotgun (WGS) entry which is preliminary data.</text>
</comment>
<evidence type="ECO:0000256" key="5">
    <source>
        <dbReference type="ARBA" id="ARBA00022679"/>
    </source>
</evidence>
<dbReference type="SMART" id="SM00387">
    <property type="entry name" value="HATPase_c"/>
    <property type="match status" value="1"/>
</dbReference>
<evidence type="ECO:0000256" key="1">
    <source>
        <dbReference type="ARBA" id="ARBA00000085"/>
    </source>
</evidence>
<evidence type="ECO:0000313" key="10">
    <source>
        <dbReference type="EMBL" id="HIR57621.1"/>
    </source>
</evidence>
<dbReference type="Proteomes" id="UP000886785">
    <property type="component" value="Unassembled WGS sequence"/>
</dbReference>
<dbReference type="PROSITE" id="PS50109">
    <property type="entry name" value="HIS_KIN"/>
    <property type="match status" value="1"/>
</dbReference>
<dbReference type="Gene3D" id="3.30.565.10">
    <property type="entry name" value="Histidine kinase-like ATPase, C-terminal domain"/>
    <property type="match status" value="1"/>
</dbReference>
<dbReference type="InterPro" id="IPR036890">
    <property type="entry name" value="HATPase_C_sf"/>
</dbReference>
<organism evidence="10 11">
    <name type="scientific">Candidatus Gallacutalibacter pullicola</name>
    <dbReference type="NCBI Taxonomy" id="2840830"/>
    <lineage>
        <taxon>Bacteria</taxon>
        <taxon>Bacillati</taxon>
        <taxon>Bacillota</taxon>
        <taxon>Clostridia</taxon>
        <taxon>Eubacteriales</taxon>
        <taxon>Candidatus Gallacutalibacter</taxon>
    </lineage>
</organism>
<dbReference type="InterPro" id="IPR004358">
    <property type="entry name" value="Sig_transdc_His_kin-like_C"/>
</dbReference>
<dbReference type="SUPFAM" id="SSF55874">
    <property type="entry name" value="ATPase domain of HSP90 chaperone/DNA topoisomerase II/histidine kinase"/>
    <property type="match status" value="1"/>
</dbReference>
<dbReference type="CDD" id="cd00082">
    <property type="entry name" value="HisKA"/>
    <property type="match status" value="1"/>
</dbReference>
<keyword evidence="8" id="KW-0812">Transmembrane</keyword>
<dbReference type="PRINTS" id="PR00344">
    <property type="entry name" value="BCTRLSENSOR"/>
</dbReference>
<dbReference type="Gene3D" id="1.10.287.130">
    <property type="match status" value="1"/>
</dbReference>
<keyword evidence="8" id="KW-0472">Membrane</keyword>
<dbReference type="InterPro" id="IPR003661">
    <property type="entry name" value="HisK_dim/P_dom"/>
</dbReference>
<dbReference type="SUPFAM" id="SSF47384">
    <property type="entry name" value="Homodimeric domain of signal transducing histidine kinase"/>
    <property type="match status" value="1"/>
</dbReference>
<dbReference type="GO" id="GO:0005886">
    <property type="term" value="C:plasma membrane"/>
    <property type="evidence" value="ECO:0007669"/>
    <property type="project" value="TreeGrafter"/>
</dbReference>
<accession>A0A9D1J1I1</accession>
<dbReference type="GO" id="GO:0000155">
    <property type="term" value="F:phosphorelay sensor kinase activity"/>
    <property type="evidence" value="ECO:0007669"/>
    <property type="project" value="InterPro"/>
</dbReference>
<dbReference type="InterPro" id="IPR005467">
    <property type="entry name" value="His_kinase_dom"/>
</dbReference>
<feature type="transmembrane region" description="Helical" evidence="8">
    <location>
        <begin position="76"/>
        <end position="97"/>
    </location>
</feature>
<protein>
    <recommendedName>
        <fullName evidence="3">histidine kinase</fullName>
        <ecNumber evidence="3">2.7.13.3</ecNumber>
    </recommendedName>
</protein>
<evidence type="ECO:0000256" key="8">
    <source>
        <dbReference type="SAM" id="Phobius"/>
    </source>
</evidence>
<reference evidence="10" key="1">
    <citation type="submission" date="2020-10" db="EMBL/GenBank/DDBJ databases">
        <authorList>
            <person name="Gilroy R."/>
        </authorList>
    </citation>
    <scope>NUCLEOTIDE SEQUENCE</scope>
    <source>
        <strain evidence="10">ChiSjej1B19-7085</strain>
    </source>
</reference>
<dbReference type="AlphaFoldDB" id="A0A9D1J1I1"/>
<comment type="subcellular location">
    <subcellularLocation>
        <location evidence="2">Membrane</location>
    </subcellularLocation>
</comment>
<evidence type="ECO:0000313" key="11">
    <source>
        <dbReference type="Proteomes" id="UP000886785"/>
    </source>
</evidence>
<dbReference type="EC" id="2.7.13.3" evidence="3"/>
<dbReference type="Pfam" id="PF02518">
    <property type="entry name" value="HATPase_c"/>
    <property type="match status" value="1"/>
</dbReference>
<evidence type="ECO:0000259" key="9">
    <source>
        <dbReference type="PROSITE" id="PS50109"/>
    </source>
</evidence>
<dbReference type="InterPro" id="IPR003594">
    <property type="entry name" value="HATPase_dom"/>
</dbReference>
<proteinExistence type="predicted"/>
<keyword evidence="4" id="KW-0597">Phosphoprotein</keyword>
<dbReference type="PANTHER" id="PTHR45453:SF1">
    <property type="entry name" value="PHOSPHATE REGULON SENSOR PROTEIN PHOR"/>
    <property type="match status" value="1"/>
</dbReference>
<dbReference type="GO" id="GO:0004721">
    <property type="term" value="F:phosphoprotein phosphatase activity"/>
    <property type="evidence" value="ECO:0007669"/>
    <property type="project" value="TreeGrafter"/>
</dbReference>
<evidence type="ECO:0000256" key="4">
    <source>
        <dbReference type="ARBA" id="ARBA00022553"/>
    </source>
</evidence>
<dbReference type="Pfam" id="PF00512">
    <property type="entry name" value="HisKA"/>
    <property type="match status" value="1"/>
</dbReference>
<dbReference type="PANTHER" id="PTHR45453">
    <property type="entry name" value="PHOSPHATE REGULON SENSOR PROTEIN PHOR"/>
    <property type="match status" value="1"/>
</dbReference>
<dbReference type="InterPro" id="IPR050351">
    <property type="entry name" value="BphY/WalK/GraS-like"/>
</dbReference>
<dbReference type="SMART" id="SM00388">
    <property type="entry name" value="HisKA"/>
    <property type="match status" value="1"/>
</dbReference>